<keyword evidence="1" id="KW-0472">Membrane</keyword>
<gene>
    <name evidence="2" type="ORF">LARSCL_LOCUS9142</name>
</gene>
<evidence type="ECO:0000256" key="1">
    <source>
        <dbReference type="SAM" id="Phobius"/>
    </source>
</evidence>
<comment type="caution">
    <text evidence="2">The sequence shown here is derived from an EMBL/GenBank/DDBJ whole genome shotgun (WGS) entry which is preliminary data.</text>
</comment>
<keyword evidence="3" id="KW-1185">Reference proteome</keyword>
<organism evidence="2 3">
    <name type="scientific">Larinioides sclopetarius</name>
    <dbReference type="NCBI Taxonomy" id="280406"/>
    <lineage>
        <taxon>Eukaryota</taxon>
        <taxon>Metazoa</taxon>
        <taxon>Ecdysozoa</taxon>
        <taxon>Arthropoda</taxon>
        <taxon>Chelicerata</taxon>
        <taxon>Arachnida</taxon>
        <taxon>Araneae</taxon>
        <taxon>Araneomorphae</taxon>
        <taxon>Entelegynae</taxon>
        <taxon>Araneoidea</taxon>
        <taxon>Araneidae</taxon>
        <taxon>Larinioides</taxon>
    </lineage>
</organism>
<feature type="transmembrane region" description="Helical" evidence="1">
    <location>
        <begin position="78"/>
        <end position="97"/>
    </location>
</feature>
<evidence type="ECO:0000313" key="3">
    <source>
        <dbReference type="Proteomes" id="UP001497382"/>
    </source>
</evidence>
<evidence type="ECO:0000313" key="2">
    <source>
        <dbReference type="EMBL" id="CAL1277285.1"/>
    </source>
</evidence>
<dbReference type="Proteomes" id="UP001497382">
    <property type="component" value="Unassembled WGS sequence"/>
</dbReference>
<proteinExistence type="predicted"/>
<dbReference type="AlphaFoldDB" id="A0AAV1ZZR8"/>
<sequence>MFIDKYVNSNHSKMKTHFPVLFCMAQLMGLPISLQYSHYQMSNKQIGFFYWILNCLRILSLIFSCLSVYHLLKATTLRVTFVSYNTCGTITMLVIILKRKRIRKAVHTLMELSVELNPDCYIG</sequence>
<name>A0AAV1ZZR8_9ARAC</name>
<feature type="non-terminal residue" evidence="2">
    <location>
        <position position="123"/>
    </location>
</feature>
<reference evidence="2 3" key="1">
    <citation type="submission" date="2024-04" db="EMBL/GenBank/DDBJ databases">
        <authorList>
            <person name="Rising A."/>
            <person name="Reimegard J."/>
            <person name="Sonavane S."/>
            <person name="Akerstrom W."/>
            <person name="Nylinder S."/>
            <person name="Hedman E."/>
            <person name="Kallberg Y."/>
        </authorList>
    </citation>
    <scope>NUCLEOTIDE SEQUENCE [LARGE SCALE GENOMIC DNA]</scope>
</reference>
<feature type="transmembrane region" description="Helical" evidence="1">
    <location>
        <begin position="48"/>
        <end position="72"/>
    </location>
</feature>
<keyword evidence="1" id="KW-1133">Transmembrane helix</keyword>
<dbReference type="EMBL" id="CAXIEN010000101">
    <property type="protein sequence ID" value="CAL1277285.1"/>
    <property type="molecule type" value="Genomic_DNA"/>
</dbReference>
<protein>
    <submittedName>
        <fullName evidence="2">Uncharacterized protein</fullName>
    </submittedName>
</protein>
<keyword evidence="1" id="KW-0812">Transmembrane</keyword>
<accession>A0AAV1ZZR8</accession>